<evidence type="ECO:0000259" key="1">
    <source>
        <dbReference type="Pfam" id="PF24009"/>
    </source>
</evidence>
<proteinExistence type="predicted"/>
<protein>
    <recommendedName>
        <fullName evidence="1">DUF7323 domain-containing protein</fullName>
    </recommendedName>
</protein>
<accession>A0A411BVZ5</accession>
<feature type="domain" description="DUF7323" evidence="1">
    <location>
        <begin position="1"/>
        <end position="55"/>
    </location>
</feature>
<reference evidence="2 3" key="1">
    <citation type="submission" date="2019-01" db="EMBL/GenBank/DDBJ databases">
        <authorList>
            <person name="Braley A."/>
            <person name="Cevasco M.E."/>
            <person name="Cornely K.A."/>
            <person name="Deaver S."/>
            <person name="Easterwood J.C."/>
            <person name="Korey C.A."/>
            <person name="Neely M."/>
            <person name="Reyna N."/>
            <person name="Tobiason D."/>
            <person name="Wilczek M."/>
            <person name="Molloy S.D."/>
            <person name="Garlena R.A."/>
            <person name="Russell D.A."/>
            <person name="Pope W.H."/>
            <person name="Jacobs-Sera D."/>
            <person name="Hatfull G.F."/>
        </authorList>
    </citation>
    <scope>NUCLEOTIDE SEQUENCE [LARGE SCALE GENOMIC DNA]</scope>
</reference>
<evidence type="ECO:0000313" key="3">
    <source>
        <dbReference type="Proteomes" id="UP000290746"/>
    </source>
</evidence>
<dbReference type="RefSeq" id="YP_010653403.1">
    <property type="nucleotide sequence ID" value="NC_070797.1"/>
</dbReference>
<dbReference type="Pfam" id="PF24009">
    <property type="entry name" value="DUF7323"/>
    <property type="match status" value="1"/>
</dbReference>
<evidence type="ECO:0000313" key="2">
    <source>
        <dbReference type="EMBL" id="QAY05781.1"/>
    </source>
</evidence>
<dbReference type="InterPro" id="IPR055747">
    <property type="entry name" value="DUF7323"/>
</dbReference>
<gene>
    <name evidence="2" type="primary">43</name>
    <name evidence="2" type="ORF">SEA_VASANTI_43</name>
</gene>
<name>A0A411BVZ5_9CAUD</name>
<dbReference type="GeneID" id="77929237"/>
<keyword evidence="3" id="KW-1185">Reference proteome</keyword>
<organism evidence="2 3">
    <name type="scientific">Gordonia phage Vasanti</name>
    <dbReference type="NCBI Taxonomy" id="2502431"/>
    <lineage>
        <taxon>Viruses</taxon>
        <taxon>Duplodnaviria</taxon>
        <taxon>Heunggongvirae</taxon>
        <taxon>Uroviricota</taxon>
        <taxon>Caudoviricetes</taxon>
        <taxon>Attisvirus</taxon>
        <taxon>Attisvirus vasanti</taxon>
    </lineage>
</organism>
<dbReference type="KEGG" id="vg:77929237"/>
<dbReference type="EMBL" id="MK359313">
    <property type="protein sequence ID" value="QAY05781.1"/>
    <property type="molecule type" value="Genomic_DNA"/>
</dbReference>
<sequence length="55" mass="6091">MTGAVWRPTRREAYPVLGIEKLHDDGAHADVVVEWPAIGPDLAMSVPRSQIEVRP</sequence>
<dbReference type="Proteomes" id="UP000290746">
    <property type="component" value="Segment"/>
</dbReference>